<feature type="compositionally biased region" description="Basic and acidic residues" evidence="2">
    <location>
        <begin position="155"/>
        <end position="175"/>
    </location>
</feature>
<dbReference type="PROSITE" id="PS50105">
    <property type="entry name" value="SAM_DOMAIN"/>
    <property type="match status" value="1"/>
</dbReference>
<dbReference type="InterPro" id="IPR013761">
    <property type="entry name" value="SAM/pointed_sf"/>
</dbReference>
<evidence type="ECO:0000313" key="4">
    <source>
        <dbReference type="EMBL" id="KAF5741207.1"/>
    </source>
</evidence>
<feature type="compositionally biased region" description="Polar residues" evidence="2">
    <location>
        <begin position="98"/>
        <end position="109"/>
    </location>
</feature>
<comment type="caution">
    <text evidence="4">The sequence shown here is derived from an EMBL/GenBank/DDBJ whole genome shotgun (WGS) entry which is preliminary data.</text>
</comment>
<keyword evidence="1" id="KW-0677">Repeat</keyword>
<dbReference type="CDD" id="cd09487">
    <property type="entry name" value="SAM_superfamily"/>
    <property type="match status" value="1"/>
</dbReference>
<dbReference type="SMART" id="SM00454">
    <property type="entry name" value="SAM"/>
    <property type="match status" value="1"/>
</dbReference>
<dbReference type="Pfam" id="PF00536">
    <property type="entry name" value="SAM_1"/>
    <property type="match status" value="1"/>
</dbReference>
<organism evidence="4 5">
    <name type="scientific">Tripterygium wilfordii</name>
    <name type="common">Thunder God vine</name>
    <dbReference type="NCBI Taxonomy" id="458696"/>
    <lineage>
        <taxon>Eukaryota</taxon>
        <taxon>Viridiplantae</taxon>
        <taxon>Streptophyta</taxon>
        <taxon>Embryophyta</taxon>
        <taxon>Tracheophyta</taxon>
        <taxon>Spermatophyta</taxon>
        <taxon>Magnoliopsida</taxon>
        <taxon>eudicotyledons</taxon>
        <taxon>Gunneridae</taxon>
        <taxon>Pentapetalae</taxon>
        <taxon>rosids</taxon>
        <taxon>fabids</taxon>
        <taxon>Celastrales</taxon>
        <taxon>Celastraceae</taxon>
        <taxon>Tripterygium</taxon>
    </lineage>
</organism>
<dbReference type="PANTHER" id="PTHR10627:SF72">
    <property type="entry name" value="STERILE ALPHA MOTIF_POINTED DOMAIN-CONTAINING PROTEIN-RELATED"/>
    <property type="match status" value="1"/>
</dbReference>
<feature type="compositionally biased region" description="Polar residues" evidence="2">
    <location>
        <begin position="63"/>
        <end position="73"/>
    </location>
</feature>
<dbReference type="AlphaFoldDB" id="A0A7J7D4D0"/>
<feature type="domain" description="SAM" evidence="3">
    <location>
        <begin position="236"/>
        <end position="299"/>
    </location>
</feature>
<feature type="region of interest" description="Disordered" evidence="2">
    <location>
        <begin position="1"/>
        <end position="191"/>
    </location>
</feature>
<feature type="compositionally biased region" description="Basic residues" evidence="2">
    <location>
        <begin position="135"/>
        <end position="148"/>
    </location>
</feature>
<sequence>MAAELQPTEGPIDSDLAATAPEMAATTTVIVPAQTENPGQIQAPAKRQRRPSVRLGEIGDQPVTLNHDTQMRSANRYKHPSWRLPRESSKSSKARSSTNLVNGNNNINDTHSHNYDREPEENTQNGDLTLEFGHQKAKAKRGTTKRVRSSWISSRVDEAEGNSREEGDEGFRDFAPDSESPLEDPSPVHSADNMALDMWQSVPRRPGRTRVSESRENDAVEMHILHETDSRDQKCGTSEGVRTWLTELGLSRYAPVFEIHEVDEEVLPLLALEDLKDMGINAVGSRRKIYTAIQKLRKGFSQYSSFGGLP</sequence>
<protein>
    <submittedName>
        <fullName evidence="4">Ankyrin repeat and SAM domain-containing protein 3-like</fullName>
    </submittedName>
</protein>
<dbReference type="EMBL" id="JAAARO010000010">
    <property type="protein sequence ID" value="KAF5741207.1"/>
    <property type="molecule type" value="Genomic_DNA"/>
</dbReference>
<evidence type="ECO:0000259" key="3">
    <source>
        <dbReference type="PROSITE" id="PS50105"/>
    </source>
</evidence>
<dbReference type="Proteomes" id="UP000593562">
    <property type="component" value="Unassembled WGS sequence"/>
</dbReference>
<dbReference type="SUPFAM" id="SSF47769">
    <property type="entry name" value="SAM/Pointed domain"/>
    <property type="match status" value="1"/>
</dbReference>
<evidence type="ECO:0000313" key="5">
    <source>
        <dbReference type="Proteomes" id="UP000593562"/>
    </source>
</evidence>
<reference evidence="4 5" key="1">
    <citation type="journal article" date="2020" name="Nat. Commun.">
        <title>Genome of Tripterygium wilfordii and identification of cytochrome P450 involved in triptolide biosynthesis.</title>
        <authorList>
            <person name="Tu L."/>
            <person name="Su P."/>
            <person name="Zhang Z."/>
            <person name="Gao L."/>
            <person name="Wang J."/>
            <person name="Hu T."/>
            <person name="Zhou J."/>
            <person name="Zhang Y."/>
            <person name="Zhao Y."/>
            <person name="Liu Y."/>
            <person name="Song Y."/>
            <person name="Tong Y."/>
            <person name="Lu Y."/>
            <person name="Yang J."/>
            <person name="Xu C."/>
            <person name="Jia M."/>
            <person name="Peters R.J."/>
            <person name="Huang L."/>
            <person name="Gao W."/>
        </authorList>
    </citation>
    <scope>NUCLEOTIDE SEQUENCE [LARGE SCALE GENOMIC DNA]</scope>
    <source>
        <strain evidence="5">cv. XIE 37</strain>
        <tissue evidence="4">Leaf</tissue>
    </source>
</reference>
<feature type="compositionally biased region" description="Low complexity" evidence="2">
    <location>
        <begin position="177"/>
        <end position="187"/>
    </location>
</feature>
<name>A0A7J7D4D0_TRIWF</name>
<dbReference type="InParanoid" id="A0A7J7D4D0"/>
<proteinExistence type="predicted"/>
<dbReference type="PANTHER" id="PTHR10627">
    <property type="entry name" value="SCP160"/>
    <property type="match status" value="1"/>
</dbReference>
<evidence type="ECO:0000256" key="1">
    <source>
        <dbReference type="ARBA" id="ARBA00022737"/>
    </source>
</evidence>
<evidence type="ECO:0000256" key="2">
    <source>
        <dbReference type="SAM" id="MobiDB-lite"/>
    </source>
</evidence>
<accession>A0A7J7D4D0</accession>
<feature type="compositionally biased region" description="Low complexity" evidence="2">
    <location>
        <begin position="17"/>
        <end position="28"/>
    </location>
</feature>
<gene>
    <name evidence="4" type="ORF">HS088_TW10G00203</name>
</gene>
<dbReference type="Gene3D" id="1.10.150.50">
    <property type="entry name" value="Transcription Factor, Ets-1"/>
    <property type="match status" value="1"/>
</dbReference>
<dbReference type="InterPro" id="IPR001660">
    <property type="entry name" value="SAM"/>
</dbReference>
<keyword evidence="5" id="KW-1185">Reference proteome</keyword>